<proteinExistence type="predicted"/>
<dbReference type="InterPro" id="IPR007111">
    <property type="entry name" value="NACHT_NTPase"/>
</dbReference>
<dbReference type="RefSeq" id="WP_126353810.1">
    <property type="nucleotide sequence ID" value="NZ_AP018150.1"/>
</dbReference>
<dbReference type="SUPFAM" id="SSF52540">
    <property type="entry name" value="P-loop containing nucleoside triphosphate hydrolases"/>
    <property type="match status" value="1"/>
</dbReference>
<dbReference type="PROSITE" id="PS50837">
    <property type="entry name" value="NACHT"/>
    <property type="match status" value="1"/>
</dbReference>
<evidence type="ECO:0000313" key="4">
    <source>
        <dbReference type="Proteomes" id="UP000282597"/>
    </source>
</evidence>
<feature type="compositionally biased region" description="Polar residues" evidence="1">
    <location>
        <begin position="1640"/>
        <end position="1656"/>
    </location>
</feature>
<organism evidence="3 4">
    <name type="scientific">Mycoavidus cysteinexigens</name>
    <dbReference type="NCBI Taxonomy" id="1553431"/>
    <lineage>
        <taxon>Bacteria</taxon>
        <taxon>Pseudomonadati</taxon>
        <taxon>Pseudomonadota</taxon>
        <taxon>Betaproteobacteria</taxon>
        <taxon>Burkholderiales</taxon>
        <taxon>Burkholderiaceae</taxon>
        <taxon>Mycoavidus</taxon>
    </lineage>
</organism>
<feature type="region of interest" description="Disordered" evidence="1">
    <location>
        <begin position="1694"/>
        <end position="1725"/>
    </location>
</feature>
<dbReference type="InterPro" id="IPR027417">
    <property type="entry name" value="P-loop_NTPase"/>
</dbReference>
<dbReference type="SUPFAM" id="SSF48371">
    <property type="entry name" value="ARM repeat"/>
    <property type="match status" value="2"/>
</dbReference>
<dbReference type="EMBL" id="AP018150">
    <property type="protein sequence ID" value="BBE08289.1"/>
    <property type="molecule type" value="Genomic_DNA"/>
</dbReference>
<dbReference type="SUPFAM" id="SSF48452">
    <property type="entry name" value="TPR-like"/>
    <property type="match status" value="1"/>
</dbReference>
<dbReference type="KEGG" id="mcys:MCB1EB_0128"/>
<dbReference type="Gene3D" id="1.25.40.10">
    <property type="entry name" value="Tetratricopeptide repeat domain"/>
    <property type="match status" value="1"/>
</dbReference>
<accession>A0A2Z6ESB3</accession>
<dbReference type="InterPro" id="IPR011990">
    <property type="entry name" value="TPR-like_helical_dom_sf"/>
</dbReference>
<feature type="domain" description="NACHT" evidence="2">
    <location>
        <begin position="331"/>
        <end position="453"/>
    </location>
</feature>
<dbReference type="InterPro" id="IPR003593">
    <property type="entry name" value="AAA+_ATPase"/>
</dbReference>
<gene>
    <name evidence="3" type="ORF">MCB1EB_0128</name>
</gene>
<name>A0A2Z6ESB3_9BURK</name>
<dbReference type="InterPro" id="IPR055496">
    <property type="entry name" value="DUF7068"/>
</dbReference>
<dbReference type="SMART" id="SM00567">
    <property type="entry name" value="EZ_HEAT"/>
    <property type="match status" value="17"/>
</dbReference>
<evidence type="ECO:0000256" key="1">
    <source>
        <dbReference type="SAM" id="MobiDB-lite"/>
    </source>
</evidence>
<dbReference type="Pfam" id="PF13646">
    <property type="entry name" value="HEAT_2"/>
    <property type="match status" value="6"/>
</dbReference>
<dbReference type="PANTHER" id="PTHR12697">
    <property type="entry name" value="PBS LYASE HEAT-LIKE PROTEIN"/>
    <property type="match status" value="1"/>
</dbReference>
<dbReference type="Proteomes" id="UP000282597">
    <property type="component" value="Chromosome"/>
</dbReference>
<feature type="region of interest" description="Disordered" evidence="1">
    <location>
        <begin position="1640"/>
        <end position="1673"/>
    </location>
</feature>
<sequence>MLTPINGMLSRSRPVAPGQLPVQTPQQMLQQAEQYIAVADGYKKSGQVDEAEKLYQAAQKLFEEEAEKLSLDPQSGKIIESIYLNYGLLLNEQGRRTEAETLEQKRQQLSERYRLNNAGFSKKRPVEGGSSSLPLNKKPHPVAIERLAGVDASLFSYPKAKLEALQESSAEAQTFSFTPILTDSAGTDYVGVETLVQSCHGTINAPVQGKNNTVNVHYYSPVSEARQPHTVSLDRLRNALYQHYQLSNLSIQRVSGETASLEDCYINLAIVESQAQREKDKKELEKQAATFERLPSSERQRLEATNPNKMIALEKLFDSQKLLDGSEGVPKRILIQGRAGIGKTTLCKKLVYEYHENGFWQDRFESVLWVPLRQLKTHAPKRVEDLLCTQYFAGYESSQAQALSKVFYTHQDKTLFILDGLDEVVDELHESHSLSRFLKELLTQTHVVITSRPAGVNASLFSHLDLELETVGFSPDNVQAYIKKFAPESNQAAIERFIHCTPMIQGLVNIPIQLDALCYSWDKLPNELSSVTMASLYEAMVSKLWWKDGERLEKGPKDKPFMSSTLRSLPKARVEKVMASEIYYLGYLAFKGLETGKIEFSSEELDQYQTELENQPSLKPTLPDDFTINLKKTSFLHTFDAERLEADRYYHFLHLTFQEFFAAKYLVRHLQAYAEINTNSGLAKSAYTNLGLMFSQAQLEIFIAIHKYNPRYEIMWWMVAGLLKGDVLQYFFDRLEKEPLDLIGIRHQQVMMGCLNEARPELKEKPEIVEKLETRLKQHFDLEIQLVGQSQLGRHRLFPEHLLITTLNSDKDKDEIIKILRARPNLSANAIHALLEIALKDRSGDARKTAARILDEQKTLSTTNILQTLIGACQDQDKHVRSAAARALGSQSTLSDAALRALSNALQDQDSYVRSAAARALGGLSTLSEVAVLALSSALQDQDKDVRDAAAYALGGRSTLSEAAILALIGALQDQDKDVRDAAARALGGQSTLSEVAILALIGALQDQDKDVRDAAARVLRGQSTLSEAAVRALIGALQDQDKDVRDAAARVLRGQSTLSEAAVRALIGALQDQDKDVRDAAASALGGQNTLSEAAVLALIGALQNQDKVVRSAAAWMLGSRTLSEAAVQALTGALKSQDKDVRGAAARALGGRSTLSEAAILALIGALQDQDKDVRDAAVRALGGQSTLSEAAILALIGALQDQDKGVMSAAASALGSQSTLSEATMLALIGVVQDQNSNVRSAAVHALRGLRALSAAAVQALIGAVQDQNKDIRSAAAWALGGRSTLSEAAMRALIGTLQDQDKDVRSAAAGSLGNRSTLSGAAMQALIGVVIRDQDNGVRSAAASALRSQSTLSDDAALALIGALQNKVKDVRGAAARAIGGRSTLSEAAILALIGALQDQDKDVRSAAARALGGQSTLSEAAILALIGALQDQDSYVRSMAAHALRGQSVLSAAAVLALNDALQDQDSYVRSAAACALGGKSTLSDNAVLVLIDALKNQDKNVRDVAAKALKEQQSLPAKAIQALITGLKDRDKSVRDTAVGILDLHIDQIYLIFASLVSEQIQTLYAKFLFPRSGKQMMFLYVQGNKLYFHTKSGLNHIELASPEKMNIVIDAFKAVRNNPDLIHFQESISINTAGSSGEMTNESDTNRTFSSNNPNPPQSKSSLDDVVPIPDSFALIDNAIERNIVQGHVSDSDESYILDEDSLLESESESADFSEEEE</sequence>
<dbReference type="SMART" id="SM00382">
    <property type="entry name" value="AAA"/>
    <property type="match status" value="1"/>
</dbReference>
<feature type="compositionally biased region" description="Acidic residues" evidence="1">
    <location>
        <begin position="1699"/>
        <end position="1725"/>
    </location>
</feature>
<dbReference type="InterPro" id="IPR016024">
    <property type="entry name" value="ARM-type_fold"/>
</dbReference>
<evidence type="ECO:0000313" key="3">
    <source>
        <dbReference type="EMBL" id="BBE08289.1"/>
    </source>
</evidence>
<dbReference type="Pfam" id="PF23238">
    <property type="entry name" value="DUF7068"/>
    <property type="match status" value="1"/>
</dbReference>
<protein>
    <recommendedName>
        <fullName evidence="2">NACHT domain-containing protein</fullName>
    </recommendedName>
</protein>
<dbReference type="InterPro" id="IPR011989">
    <property type="entry name" value="ARM-like"/>
</dbReference>
<feature type="region of interest" description="Disordered" evidence="1">
    <location>
        <begin position="1"/>
        <end position="20"/>
    </location>
</feature>
<dbReference type="Pfam" id="PF05729">
    <property type="entry name" value="NACHT"/>
    <property type="match status" value="1"/>
</dbReference>
<dbReference type="Gene3D" id="1.25.10.10">
    <property type="entry name" value="Leucine-rich Repeat Variant"/>
    <property type="match status" value="8"/>
</dbReference>
<feature type="compositionally biased region" description="Low complexity" evidence="1">
    <location>
        <begin position="1657"/>
        <end position="1668"/>
    </location>
</feature>
<evidence type="ECO:0000259" key="2">
    <source>
        <dbReference type="PROSITE" id="PS50837"/>
    </source>
</evidence>
<keyword evidence="4" id="KW-1185">Reference proteome</keyword>
<dbReference type="GO" id="GO:0016491">
    <property type="term" value="F:oxidoreductase activity"/>
    <property type="evidence" value="ECO:0007669"/>
    <property type="project" value="TreeGrafter"/>
</dbReference>
<dbReference type="InterPro" id="IPR004155">
    <property type="entry name" value="PBS_lyase_HEAT"/>
</dbReference>
<dbReference type="PANTHER" id="PTHR12697:SF5">
    <property type="entry name" value="DEOXYHYPUSINE HYDROXYLASE"/>
    <property type="match status" value="1"/>
</dbReference>
<dbReference type="Gene3D" id="3.40.50.300">
    <property type="entry name" value="P-loop containing nucleotide triphosphate hydrolases"/>
    <property type="match status" value="1"/>
</dbReference>
<reference evidence="3 4" key="1">
    <citation type="journal article" date="2018" name="Microbes Environ.">
        <title>Comparative Genomic Insights into Endofungal Lifestyles of Two Bacterial Endosymbionts, Mycoavidus cysteinexigens and Burkholderia rhizoxinica.</title>
        <authorList>
            <person name="Sharmin D."/>
            <person name="Guo Y."/>
            <person name="Nishizawa T."/>
            <person name="Ohshima S."/>
            <person name="Sato Y."/>
            <person name="Takashima Y."/>
            <person name="Narisawa K."/>
            <person name="Ohta H."/>
        </authorList>
    </citation>
    <scope>NUCLEOTIDE SEQUENCE [LARGE SCALE GENOMIC DNA]</scope>
    <source>
        <strain evidence="3 4">B1-EB</strain>
    </source>
</reference>